<dbReference type="PANTHER" id="PTHR30106">
    <property type="entry name" value="INNER MEMBRANE PROTEIN YEIH-RELATED"/>
    <property type="match status" value="1"/>
</dbReference>
<evidence type="ECO:0000256" key="7">
    <source>
        <dbReference type="SAM" id="Phobius"/>
    </source>
</evidence>
<keyword evidence="5 7" id="KW-1133">Transmembrane helix</keyword>
<evidence type="ECO:0000256" key="6">
    <source>
        <dbReference type="ARBA" id="ARBA00023136"/>
    </source>
</evidence>
<evidence type="ECO:0000256" key="1">
    <source>
        <dbReference type="ARBA" id="ARBA00004651"/>
    </source>
</evidence>
<feature type="transmembrane region" description="Helical" evidence="7">
    <location>
        <begin position="119"/>
        <end position="140"/>
    </location>
</feature>
<feature type="transmembrane region" description="Helical" evidence="7">
    <location>
        <begin position="32"/>
        <end position="49"/>
    </location>
</feature>
<comment type="subcellular location">
    <subcellularLocation>
        <location evidence="1">Cell membrane</location>
        <topology evidence="1">Multi-pass membrane protein</topology>
    </subcellularLocation>
</comment>
<name>A0A379JIH4_9NOCA</name>
<evidence type="ECO:0000313" key="8">
    <source>
        <dbReference type="EMBL" id="SUD48449.1"/>
    </source>
</evidence>
<dbReference type="Proteomes" id="UP000255467">
    <property type="component" value="Unassembled WGS sequence"/>
</dbReference>
<dbReference type="GO" id="GO:0005886">
    <property type="term" value="C:plasma membrane"/>
    <property type="evidence" value="ECO:0007669"/>
    <property type="project" value="UniProtKB-SubCell"/>
</dbReference>
<dbReference type="InterPro" id="IPR018383">
    <property type="entry name" value="UPF0324_pro"/>
</dbReference>
<evidence type="ECO:0000256" key="3">
    <source>
        <dbReference type="ARBA" id="ARBA00022475"/>
    </source>
</evidence>
<dbReference type="Pfam" id="PF03601">
    <property type="entry name" value="Cons_hypoth698"/>
    <property type="match status" value="1"/>
</dbReference>
<protein>
    <recommendedName>
        <fullName evidence="10">Sulfate exporter family transporter</fullName>
    </recommendedName>
</protein>
<gene>
    <name evidence="8" type="primary">yeiH</name>
    <name evidence="8" type="ORF">NCTC1934_05784</name>
</gene>
<dbReference type="STRING" id="1406858.GCA_000710895_04450"/>
<accession>A0A379JIH4</accession>
<keyword evidence="4 7" id="KW-0812">Transmembrane</keyword>
<evidence type="ECO:0000256" key="2">
    <source>
        <dbReference type="ARBA" id="ARBA00007977"/>
    </source>
</evidence>
<keyword evidence="3" id="KW-1003">Cell membrane</keyword>
<evidence type="ECO:0008006" key="10">
    <source>
        <dbReference type="Google" id="ProtNLM"/>
    </source>
</evidence>
<dbReference type="EMBL" id="UGRY01000005">
    <property type="protein sequence ID" value="SUD48449.1"/>
    <property type="molecule type" value="Genomic_DNA"/>
</dbReference>
<dbReference type="PANTHER" id="PTHR30106:SF1">
    <property type="entry name" value="UPF0324 MEMBRANE PROTEIN FN0533"/>
    <property type="match status" value="1"/>
</dbReference>
<evidence type="ECO:0000256" key="4">
    <source>
        <dbReference type="ARBA" id="ARBA00022692"/>
    </source>
</evidence>
<evidence type="ECO:0000313" key="9">
    <source>
        <dbReference type="Proteomes" id="UP000255467"/>
    </source>
</evidence>
<keyword evidence="9" id="KW-1185">Reference proteome</keyword>
<comment type="similarity">
    <text evidence="2">Belongs to the UPF0324 family.</text>
</comment>
<reference evidence="8 9" key="1">
    <citation type="submission" date="2018-06" db="EMBL/GenBank/DDBJ databases">
        <authorList>
            <consortium name="Pathogen Informatics"/>
            <person name="Doyle S."/>
        </authorList>
    </citation>
    <scope>NUCLEOTIDE SEQUENCE [LARGE SCALE GENOMIC DNA]</scope>
    <source>
        <strain evidence="8 9">NCTC1934</strain>
    </source>
</reference>
<feature type="transmembrane region" description="Helical" evidence="7">
    <location>
        <begin position="147"/>
        <end position="168"/>
    </location>
</feature>
<feature type="transmembrane region" description="Helical" evidence="7">
    <location>
        <begin position="174"/>
        <end position="193"/>
    </location>
</feature>
<evidence type="ECO:0000256" key="5">
    <source>
        <dbReference type="ARBA" id="ARBA00022989"/>
    </source>
</evidence>
<sequence>MSPAYELVEFQWLPPNFGPRQGDRVLTIRKSLPGLALALALATIATLLGHALPAVGAPILALGAGALFGAVRRRSVEEAGVLAPGLRIARQRLLALAIVLLGLGLPLPTLLAVGHRTSAVLLGTLLVCAVTAVLVGRMLALERDSAILVAAGTAICGASAIAAVAAVLRPERERLAYALGTIFVFNIAAVLVFPPLGSALGLSEQSFGLWAGTAINDTSSVVAAGVIFGPAAAQFAVTVKMVRSLLIVPAVSRCAPDRPAVGAGRRTLAGGAGVRGAVRRGLGAREHRPDSARLVGAPRVGQRLAHRGGAGRDRNIVELESHSRWWRQATALRWHPRRGAVGQLSDIAVGNRLVMSAAAATMEAWLTRPVAA</sequence>
<proteinExistence type="inferred from homology"/>
<feature type="transmembrane region" description="Helical" evidence="7">
    <location>
        <begin position="93"/>
        <end position="113"/>
    </location>
</feature>
<keyword evidence="6 7" id="KW-0472">Membrane</keyword>
<dbReference type="AlphaFoldDB" id="A0A379JIH4"/>
<organism evidence="8 9">
    <name type="scientific">Nocardia otitidiscaviarum</name>
    <dbReference type="NCBI Taxonomy" id="1823"/>
    <lineage>
        <taxon>Bacteria</taxon>
        <taxon>Bacillati</taxon>
        <taxon>Actinomycetota</taxon>
        <taxon>Actinomycetes</taxon>
        <taxon>Mycobacteriales</taxon>
        <taxon>Nocardiaceae</taxon>
        <taxon>Nocardia</taxon>
    </lineage>
</organism>